<evidence type="ECO:0000256" key="2">
    <source>
        <dbReference type="ARBA" id="ARBA00022643"/>
    </source>
</evidence>
<dbReference type="PANTHER" id="PTHR42847">
    <property type="entry name" value="ALKANESULFONATE MONOOXYGENASE"/>
    <property type="match status" value="1"/>
</dbReference>
<keyword evidence="1" id="KW-0285">Flavoprotein</keyword>
<feature type="domain" description="Luciferase-like" evidence="5">
    <location>
        <begin position="6"/>
        <end position="218"/>
    </location>
</feature>
<evidence type="ECO:0000256" key="1">
    <source>
        <dbReference type="ARBA" id="ARBA00022630"/>
    </source>
</evidence>
<dbReference type="KEGG" id="xyl:ET495_10940"/>
<keyword evidence="4" id="KW-0503">Monooxygenase</keyword>
<dbReference type="Proteomes" id="UP000291758">
    <property type="component" value="Chromosome"/>
</dbReference>
<evidence type="ECO:0000256" key="3">
    <source>
        <dbReference type="ARBA" id="ARBA00023002"/>
    </source>
</evidence>
<evidence type="ECO:0000259" key="5">
    <source>
        <dbReference type="Pfam" id="PF00296"/>
    </source>
</evidence>
<dbReference type="InterPro" id="IPR036661">
    <property type="entry name" value="Luciferase-like_sf"/>
</dbReference>
<dbReference type="GO" id="GO:0008726">
    <property type="term" value="F:alkanesulfonate monooxygenase activity"/>
    <property type="evidence" value="ECO:0007669"/>
    <property type="project" value="TreeGrafter"/>
</dbReference>
<organism evidence="6 7">
    <name type="scientific">Xylanimonas allomyrinae</name>
    <dbReference type="NCBI Taxonomy" id="2509459"/>
    <lineage>
        <taxon>Bacteria</taxon>
        <taxon>Bacillati</taxon>
        <taxon>Actinomycetota</taxon>
        <taxon>Actinomycetes</taxon>
        <taxon>Micrococcales</taxon>
        <taxon>Promicromonosporaceae</taxon>
        <taxon>Xylanimonas</taxon>
    </lineage>
</organism>
<dbReference type="SUPFAM" id="SSF51679">
    <property type="entry name" value="Bacterial luciferase-like"/>
    <property type="match status" value="1"/>
</dbReference>
<name>A0A4P6F036_9MICO</name>
<evidence type="ECO:0000256" key="4">
    <source>
        <dbReference type="ARBA" id="ARBA00023033"/>
    </source>
</evidence>
<reference evidence="6 7" key="1">
    <citation type="submission" date="2019-01" db="EMBL/GenBank/DDBJ databases">
        <title>Genome sequencing of strain 2JSPR-7.</title>
        <authorList>
            <person name="Heo J."/>
            <person name="Kim S.-J."/>
            <person name="Kim J.-S."/>
            <person name="Hong S.-B."/>
            <person name="Kwon S.-W."/>
        </authorList>
    </citation>
    <scope>NUCLEOTIDE SEQUENCE [LARGE SCALE GENOMIC DNA]</scope>
    <source>
        <strain evidence="6 7">2JSPR-7</strain>
    </source>
</reference>
<dbReference type="GO" id="GO:0046306">
    <property type="term" value="P:alkanesulfonate catabolic process"/>
    <property type="evidence" value="ECO:0007669"/>
    <property type="project" value="TreeGrafter"/>
</dbReference>
<gene>
    <name evidence="6" type="ORF">ET495_10940</name>
</gene>
<dbReference type="Pfam" id="PF00296">
    <property type="entry name" value="Bac_luciferase"/>
    <property type="match status" value="1"/>
</dbReference>
<dbReference type="PANTHER" id="PTHR42847:SF4">
    <property type="entry name" value="ALKANESULFONATE MONOOXYGENASE-RELATED"/>
    <property type="match status" value="1"/>
</dbReference>
<protein>
    <submittedName>
        <fullName evidence="6">LLM class flavin-dependent oxidoreductase</fullName>
    </submittedName>
</protein>
<dbReference type="OrthoDB" id="9814695at2"/>
<dbReference type="AlphaFoldDB" id="A0A4P6F036"/>
<evidence type="ECO:0000313" key="6">
    <source>
        <dbReference type="EMBL" id="QAY63678.1"/>
    </source>
</evidence>
<sequence length="295" mass="32110">MKLSLWPSSAEPVADILAEARAADADGWHGVWLADHYMPNTGDLSRDDGPMHEVWGLLPAVAAVTSRVRVGTLVSPTTIHHPALLAKRAATVDHVSGGRFVLGMGAGWQRNEHDAYGFELPGPRTLVDRFDEALRATRSLLDEKRTTFRGQFFDIDDAPAEPKPLQERLPILVGAKGPRMLRLTARHAQEWNTWGLPESAARVRAALLAAAEQVGRTDPLWTTTNWMLDVDGATPTAGRVATGSVAELQDLAGRYVEAGFDEFILPTWNLGATTAERQDRAARIKADVFGPVLDG</sequence>
<keyword evidence="3" id="KW-0560">Oxidoreductase</keyword>
<evidence type="ECO:0000313" key="7">
    <source>
        <dbReference type="Proteomes" id="UP000291758"/>
    </source>
</evidence>
<dbReference type="InterPro" id="IPR011251">
    <property type="entry name" value="Luciferase-like_dom"/>
</dbReference>
<accession>A0A4P6F036</accession>
<dbReference type="RefSeq" id="WP_129204839.1">
    <property type="nucleotide sequence ID" value="NZ_CP035495.1"/>
</dbReference>
<dbReference type="Gene3D" id="3.20.20.30">
    <property type="entry name" value="Luciferase-like domain"/>
    <property type="match status" value="1"/>
</dbReference>
<proteinExistence type="predicted"/>
<dbReference type="EMBL" id="CP035495">
    <property type="protein sequence ID" value="QAY63678.1"/>
    <property type="molecule type" value="Genomic_DNA"/>
</dbReference>
<keyword evidence="7" id="KW-1185">Reference proteome</keyword>
<keyword evidence="2" id="KW-0288">FMN</keyword>
<dbReference type="InterPro" id="IPR050172">
    <property type="entry name" value="SsuD_RutA_monooxygenase"/>
</dbReference>